<reference evidence="1 2" key="1">
    <citation type="journal article" date="2018" name="Sci. Rep.">
        <title>Genomic signatures of local adaptation to the degree of environmental predictability in rotifers.</title>
        <authorList>
            <person name="Franch-Gras L."/>
            <person name="Hahn C."/>
            <person name="Garcia-Roger E.M."/>
            <person name="Carmona M.J."/>
            <person name="Serra M."/>
            <person name="Gomez A."/>
        </authorList>
    </citation>
    <scope>NUCLEOTIDE SEQUENCE [LARGE SCALE GENOMIC DNA]</scope>
    <source>
        <strain evidence="1">HYR1</strain>
    </source>
</reference>
<gene>
    <name evidence="1" type="ORF">BpHYR1_034317</name>
</gene>
<keyword evidence="2" id="KW-1185">Reference proteome</keyword>
<evidence type="ECO:0000313" key="1">
    <source>
        <dbReference type="EMBL" id="RNA27326.1"/>
    </source>
</evidence>
<dbReference type="AlphaFoldDB" id="A0A3M7RUX2"/>
<dbReference type="Proteomes" id="UP000276133">
    <property type="component" value="Unassembled WGS sequence"/>
</dbReference>
<protein>
    <submittedName>
        <fullName evidence="1">Uncharacterized protein</fullName>
    </submittedName>
</protein>
<proteinExistence type="predicted"/>
<evidence type="ECO:0000313" key="2">
    <source>
        <dbReference type="Proteomes" id="UP000276133"/>
    </source>
</evidence>
<name>A0A3M7RUX2_BRAPC</name>
<sequence>MCSIYSDLILFVPRKCEEIYLGISVRFSFKRVEIKNTNSTGFNICILKIFIISNLFSDNSCVDNSIIEQKNLFSTRNPSTNSFGKAFSKILGFKFQVKIVNKCNLSLSAFSDSKLRFTILSEN</sequence>
<comment type="caution">
    <text evidence="1">The sequence shown here is derived from an EMBL/GenBank/DDBJ whole genome shotgun (WGS) entry which is preliminary data.</text>
</comment>
<organism evidence="1 2">
    <name type="scientific">Brachionus plicatilis</name>
    <name type="common">Marine rotifer</name>
    <name type="synonym">Brachionus muelleri</name>
    <dbReference type="NCBI Taxonomy" id="10195"/>
    <lineage>
        <taxon>Eukaryota</taxon>
        <taxon>Metazoa</taxon>
        <taxon>Spiralia</taxon>
        <taxon>Gnathifera</taxon>
        <taxon>Rotifera</taxon>
        <taxon>Eurotatoria</taxon>
        <taxon>Monogononta</taxon>
        <taxon>Pseudotrocha</taxon>
        <taxon>Ploima</taxon>
        <taxon>Brachionidae</taxon>
        <taxon>Brachionus</taxon>
    </lineage>
</organism>
<accession>A0A3M7RUX2</accession>
<dbReference type="EMBL" id="REGN01002563">
    <property type="protein sequence ID" value="RNA27326.1"/>
    <property type="molecule type" value="Genomic_DNA"/>
</dbReference>